<feature type="coiled-coil region" evidence="1">
    <location>
        <begin position="573"/>
        <end position="621"/>
    </location>
</feature>
<evidence type="ECO:0000256" key="2">
    <source>
        <dbReference type="SAM" id="MobiDB-lite"/>
    </source>
</evidence>
<dbReference type="InterPro" id="IPR027417">
    <property type="entry name" value="P-loop_NTPase"/>
</dbReference>
<feature type="region of interest" description="Disordered" evidence="2">
    <location>
        <begin position="633"/>
        <end position="670"/>
    </location>
</feature>
<evidence type="ECO:0000259" key="3">
    <source>
        <dbReference type="Pfam" id="PF00350"/>
    </source>
</evidence>
<evidence type="ECO:0000256" key="1">
    <source>
        <dbReference type="SAM" id="Coils"/>
    </source>
</evidence>
<feature type="coiled-coil region" evidence="1">
    <location>
        <begin position="308"/>
        <end position="345"/>
    </location>
</feature>
<reference evidence="4" key="2">
    <citation type="journal article" date="2021" name="PeerJ">
        <title>Extensive microbial diversity within the chicken gut microbiome revealed by metagenomics and culture.</title>
        <authorList>
            <person name="Gilroy R."/>
            <person name="Ravi A."/>
            <person name="Getino M."/>
            <person name="Pursley I."/>
            <person name="Horton D.L."/>
            <person name="Alikhan N.F."/>
            <person name="Baker D."/>
            <person name="Gharbi K."/>
            <person name="Hall N."/>
            <person name="Watson M."/>
            <person name="Adriaenssens E.M."/>
            <person name="Foster-Nyarko E."/>
            <person name="Jarju S."/>
            <person name="Secka A."/>
            <person name="Antonio M."/>
            <person name="Oren A."/>
            <person name="Chaudhuri R.R."/>
            <person name="La Ragione R."/>
            <person name="Hildebrand F."/>
            <person name="Pallen M.J."/>
        </authorList>
    </citation>
    <scope>NUCLEOTIDE SEQUENCE</scope>
    <source>
        <strain evidence="4">CHK178-757</strain>
    </source>
</reference>
<comment type="caution">
    <text evidence="4">The sequence shown here is derived from an EMBL/GenBank/DDBJ whole genome shotgun (WGS) entry which is preliminary data.</text>
</comment>
<name>A0A9D1JR59_9FIRM</name>
<feature type="domain" description="Dynamin N-terminal" evidence="3">
    <location>
        <begin position="48"/>
        <end position="204"/>
    </location>
</feature>
<dbReference type="InterPro" id="IPR051943">
    <property type="entry name" value="TRAFAC_Dynamin-like_GTPase"/>
</dbReference>
<gene>
    <name evidence="4" type="ORF">IAB46_07790</name>
</gene>
<dbReference type="Gene3D" id="3.40.50.300">
    <property type="entry name" value="P-loop containing nucleotide triphosphate hydrolases"/>
    <property type="match status" value="1"/>
</dbReference>
<dbReference type="PANTHER" id="PTHR43681">
    <property type="entry name" value="TRANSMEMBRANE GTPASE FZO"/>
    <property type="match status" value="1"/>
</dbReference>
<dbReference type="Proteomes" id="UP000823927">
    <property type="component" value="Unassembled WGS sequence"/>
</dbReference>
<dbReference type="EMBL" id="DVIT01000028">
    <property type="protein sequence ID" value="HIS47444.1"/>
    <property type="molecule type" value="Genomic_DNA"/>
</dbReference>
<dbReference type="PANTHER" id="PTHR43681:SF1">
    <property type="entry name" value="SARCALUMENIN"/>
    <property type="match status" value="1"/>
</dbReference>
<dbReference type="InterPro" id="IPR045063">
    <property type="entry name" value="Dynamin_N"/>
</dbReference>
<evidence type="ECO:0000313" key="4">
    <source>
        <dbReference type="EMBL" id="HIS47444.1"/>
    </source>
</evidence>
<dbReference type="AlphaFoldDB" id="A0A9D1JR59"/>
<feature type="compositionally biased region" description="Basic and acidic residues" evidence="2">
    <location>
        <begin position="637"/>
        <end position="670"/>
    </location>
</feature>
<sequence length="670" mass="74027">MKSFFELKHQAGKLLKQWGELAQKLGYETSAQTLGEIYQEFEKKELMVVAAGEARRGKSTLLNALLGETQPLFPVDVNVCTNVVTVVRYGKEENIEAWVEDGSGVKKESISRSDIENYVSEKGNPNNYKNVKLLNISIPNELLKEGVVFVDTPGVGSLNISHAEATYGFLPNADMLLFVTDTNSGLTETEVGFLKRGYQYCKNMIFPVTKKDLNPDYSVIIEDNREKIRRELGICAEELQIIPVSGTAKLRSLARNNTAMYVNSNFGQLEEALWGMIAKNRARILILPFLLQGKEELLKMADSIAAQYQLLNTDQDKAKKLVDALNEEIRHLEDFQQNSAQWRNQLNYFCTTLTSEANSKVQEIAAGARNLLDANVTQRRTEICQESVYTQILSDINDMIICGLLDIKESLANGLEKEIGDIRSSLRLDVQVNRDALEKLDFVPNDSLQVIFPKKKATDRLLAGGRKIGINSMAGTAVGSILGGIVGFCLGGPVGLEAGKLVGATIGGAFGTTKGCVDSLKKYDEPDIGVVNRAISGHISSSITALNTSVVNAIAQIRMSLTTEFELMLKKRVREIQENIGKLQKNINLAKADIPGKMAGLKKQSDAVNRQIADEEALEEQITAFTKVTSETVMLPEHSRKEKEEKAEAPYSREGKKDTAPDEKIEYGFL</sequence>
<protein>
    <submittedName>
        <fullName evidence="4">Dynamin family protein</fullName>
    </submittedName>
</protein>
<organism evidence="4 5">
    <name type="scientific">Candidatus Scybalocola faecigallinarum</name>
    <dbReference type="NCBI Taxonomy" id="2840941"/>
    <lineage>
        <taxon>Bacteria</taxon>
        <taxon>Bacillati</taxon>
        <taxon>Bacillota</taxon>
        <taxon>Clostridia</taxon>
        <taxon>Lachnospirales</taxon>
        <taxon>Lachnospiraceae</taxon>
        <taxon>Lachnospiraceae incertae sedis</taxon>
        <taxon>Candidatus Scybalocola (ex Gilroy et al. 2021)</taxon>
    </lineage>
</organism>
<dbReference type="SUPFAM" id="SSF52540">
    <property type="entry name" value="P-loop containing nucleoside triphosphate hydrolases"/>
    <property type="match status" value="1"/>
</dbReference>
<dbReference type="Pfam" id="PF00350">
    <property type="entry name" value="Dynamin_N"/>
    <property type="match status" value="1"/>
</dbReference>
<accession>A0A9D1JR59</accession>
<evidence type="ECO:0000313" key="5">
    <source>
        <dbReference type="Proteomes" id="UP000823927"/>
    </source>
</evidence>
<reference evidence="4" key="1">
    <citation type="submission" date="2020-10" db="EMBL/GenBank/DDBJ databases">
        <authorList>
            <person name="Gilroy R."/>
        </authorList>
    </citation>
    <scope>NUCLEOTIDE SEQUENCE</scope>
    <source>
        <strain evidence="4">CHK178-757</strain>
    </source>
</reference>
<proteinExistence type="predicted"/>
<keyword evidence="1" id="KW-0175">Coiled coil</keyword>